<feature type="region of interest" description="Disordered" evidence="3">
    <location>
        <begin position="1"/>
        <end position="33"/>
    </location>
</feature>
<keyword evidence="1" id="KW-0808">Transferase</keyword>
<evidence type="ECO:0000256" key="3">
    <source>
        <dbReference type="SAM" id="MobiDB-lite"/>
    </source>
</evidence>
<dbReference type="Proteomes" id="UP001557470">
    <property type="component" value="Unassembled WGS sequence"/>
</dbReference>
<dbReference type="Gene3D" id="3.90.1750.10">
    <property type="entry name" value="Hect, E3 ligase catalytic domains"/>
    <property type="match status" value="1"/>
</dbReference>
<protein>
    <recommendedName>
        <fullName evidence="4">HECT domain-containing protein</fullName>
    </recommendedName>
</protein>
<keyword evidence="6" id="KW-1185">Reference proteome</keyword>
<name>A0ABD0WW26_UMBPY</name>
<dbReference type="Gene3D" id="3.30.2410.10">
    <property type="entry name" value="Hect, E3 ligase catalytic domain"/>
    <property type="match status" value="1"/>
</dbReference>
<organism evidence="5 6">
    <name type="scientific">Umbra pygmaea</name>
    <name type="common">Eastern mudminnow</name>
    <dbReference type="NCBI Taxonomy" id="75934"/>
    <lineage>
        <taxon>Eukaryota</taxon>
        <taxon>Metazoa</taxon>
        <taxon>Chordata</taxon>
        <taxon>Craniata</taxon>
        <taxon>Vertebrata</taxon>
        <taxon>Euteleostomi</taxon>
        <taxon>Actinopterygii</taxon>
        <taxon>Neopterygii</taxon>
        <taxon>Teleostei</taxon>
        <taxon>Protacanthopterygii</taxon>
        <taxon>Esociformes</taxon>
        <taxon>Umbridae</taxon>
        <taxon>Umbra</taxon>
    </lineage>
</organism>
<dbReference type="SUPFAM" id="SSF56204">
    <property type="entry name" value="Hect, E3 ligase catalytic domain"/>
    <property type="match status" value="1"/>
</dbReference>
<feature type="domain" description="HECT" evidence="4">
    <location>
        <begin position="106"/>
        <end position="434"/>
    </location>
</feature>
<evidence type="ECO:0000313" key="5">
    <source>
        <dbReference type="EMBL" id="KAL0967882.1"/>
    </source>
</evidence>
<proteinExistence type="predicted"/>
<comment type="caution">
    <text evidence="5">The sequence shown here is derived from an EMBL/GenBank/DDBJ whole genome shotgun (WGS) entry which is preliminary data.</text>
</comment>
<sequence>MECSEQRTSNETSVGQALGRRASDGTASEEQASKVAVLNERPLQQGLAFSEAAEPAWTGIADPAKAAVLFRRLLLRQKEKENVLRFSMDIQMDVEEQDRAIICFYKSNKVDWARPLHCILQGDAAVGEGVNRHFFSQTMHKLQNGFKINFGNTMITMLFEGQSDHLIPSTSQILVESDLFIMAGRMIGHSFIHGGPCLSGLSPAIIHVLLGNTSDTATIRLEDIPDLDLRETIKTVDGNNELTEREKDVITELALSWDLPGVTNTNRKWLFYRLLQHAVLGRTLGQVKQMRRGIKETNVWPVLTERADVVPLMFPRSSNIMCSPKIILENIIWPGEEEDEDDEYSVDIKCRIAGYLRQFIETAPTDNLKQLVKFWVGWEIPIRDMQLEVVKGDFPKSSTCFLTLRMPGHYKCYEEFSSCLESCIATNDTGFGLV</sequence>
<dbReference type="SMART" id="SM00119">
    <property type="entry name" value="HECTc"/>
    <property type="match status" value="1"/>
</dbReference>
<dbReference type="AlphaFoldDB" id="A0ABD0WW26"/>
<dbReference type="InterPro" id="IPR000569">
    <property type="entry name" value="HECT_dom"/>
</dbReference>
<accession>A0ABD0WW26</accession>
<keyword evidence="2" id="KW-0833">Ubl conjugation pathway</keyword>
<dbReference type="Pfam" id="PF00632">
    <property type="entry name" value="HECT"/>
    <property type="match status" value="1"/>
</dbReference>
<dbReference type="InterPro" id="IPR035983">
    <property type="entry name" value="Hect_E3_ubiquitin_ligase"/>
</dbReference>
<evidence type="ECO:0000256" key="2">
    <source>
        <dbReference type="ARBA" id="ARBA00022786"/>
    </source>
</evidence>
<dbReference type="EMBL" id="JAGEUA010000008">
    <property type="protein sequence ID" value="KAL0967882.1"/>
    <property type="molecule type" value="Genomic_DNA"/>
</dbReference>
<dbReference type="GO" id="GO:0016740">
    <property type="term" value="F:transferase activity"/>
    <property type="evidence" value="ECO:0007669"/>
    <property type="project" value="UniProtKB-KW"/>
</dbReference>
<evidence type="ECO:0000313" key="6">
    <source>
        <dbReference type="Proteomes" id="UP001557470"/>
    </source>
</evidence>
<gene>
    <name evidence="5" type="ORF">UPYG_G00259030</name>
</gene>
<reference evidence="5 6" key="1">
    <citation type="submission" date="2024-06" db="EMBL/GenBank/DDBJ databases">
        <authorList>
            <person name="Pan Q."/>
            <person name="Wen M."/>
            <person name="Jouanno E."/>
            <person name="Zahm M."/>
            <person name="Klopp C."/>
            <person name="Cabau C."/>
            <person name="Louis A."/>
            <person name="Berthelot C."/>
            <person name="Parey E."/>
            <person name="Roest Crollius H."/>
            <person name="Montfort J."/>
            <person name="Robinson-Rechavi M."/>
            <person name="Bouchez O."/>
            <person name="Lampietro C."/>
            <person name="Lopez Roques C."/>
            <person name="Donnadieu C."/>
            <person name="Postlethwait J."/>
            <person name="Bobe J."/>
            <person name="Verreycken H."/>
            <person name="Guiguen Y."/>
        </authorList>
    </citation>
    <scope>NUCLEOTIDE SEQUENCE [LARGE SCALE GENOMIC DNA]</scope>
    <source>
        <strain evidence="5">Up_M1</strain>
        <tissue evidence="5">Testis</tissue>
    </source>
</reference>
<feature type="compositionally biased region" description="Polar residues" evidence="3">
    <location>
        <begin position="1"/>
        <end position="15"/>
    </location>
</feature>
<evidence type="ECO:0000256" key="1">
    <source>
        <dbReference type="ARBA" id="ARBA00022679"/>
    </source>
</evidence>
<evidence type="ECO:0000259" key="4">
    <source>
        <dbReference type="SMART" id="SM00119"/>
    </source>
</evidence>